<reference evidence="1 2" key="1">
    <citation type="submission" date="2012-02" db="EMBL/GenBank/DDBJ databases">
        <title>Whole genome shotgun sequence of Mobilicoccus pelagius NBRC 104925.</title>
        <authorList>
            <person name="Yoshida Y."/>
            <person name="Hosoyama A."/>
            <person name="Tsuchikane K."/>
            <person name="Katsumata H."/>
            <person name="Yamazaki S."/>
            <person name="Fujita N."/>
        </authorList>
    </citation>
    <scope>NUCLEOTIDE SEQUENCE [LARGE SCALE GENOMIC DNA]</scope>
    <source>
        <strain evidence="1 2">NBRC 104925</strain>
    </source>
</reference>
<keyword evidence="2" id="KW-1185">Reference proteome</keyword>
<evidence type="ECO:0000313" key="1">
    <source>
        <dbReference type="EMBL" id="GAB47143.1"/>
    </source>
</evidence>
<comment type="caution">
    <text evidence="1">The sequence shown here is derived from an EMBL/GenBank/DDBJ whole genome shotgun (WGS) entry which is preliminary data.</text>
</comment>
<gene>
    <name evidence="1" type="ORF">MOPEL_005_00040</name>
</gene>
<protein>
    <submittedName>
        <fullName evidence="1">Uncharacterized protein</fullName>
    </submittedName>
</protein>
<accession>H5UN35</accession>
<dbReference type="STRING" id="1089455.MOPEL_005_00040"/>
<dbReference type="AlphaFoldDB" id="H5UN35"/>
<name>H5UN35_9MICO</name>
<organism evidence="1 2">
    <name type="scientific">Mobilicoccus pelagius NBRC 104925</name>
    <dbReference type="NCBI Taxonomy" id="1089455"/>
    <lineage>
        <taxon>Bacteria</taxon>
        <taxon>Bacillati</taxon>
        <taxon>Actinomycetota</taxon>
        <taxon>Actinomycetes</taxon>
        <taxon>Micrococcales</taxon>
        <taxon>Dermatophilaceae</taxon>
        <taxon>Mobilicoccus</taxon>
    </lineage>
</organism>
<dbReference type="EMBL" id="BAFE01000005">
    <property type="protein sequence ID" value="GAB47143.1"/>
    <property type="molecule type" value="Genomic_DNA"/>
</dbReference>
<evidence type="ECO:0000313" key="2">
    <source>
        <dbReference type="Proteomes" id="UP000004367"/>
    </source>
</evidence>
<sequence length="199" mass="20917">MLDAQALDAFAQERLDPAVISQIAHESAAVVVHTGRARRDPDLTRRLVALVDEIGLSTVAELWAGRPARSLPGALWRLYVLREWVRRDGQGASRDYRDGLAYAQVSGAIAGVATPPGPEEMRRLADAVLTGVFDGDLAGALDRAAAFCRVASAGRASRDDTGPVRALSAGGLAGGAAGLATMADDLAACARLWREESLD</sequence>
<dbReference type="eggNOG" id="ENOG502ZAXG">
    <property type="taxonomic scope" value="Bacteria"/>
</dbReference>
<proteinExistence type="predicted"/>
<dbReference type="Proteomes" id="UP000004367">
    <property type="component" value="Unassembled WGS sequence"/>
</dbReference>